<dbReference type="Pfam" id="PF05542">
    <property type="entry name" value="DUF760"/>
    <property type="match status" value="1"/>
</dbReference>
<dbReference type="AlphaFoldDB" id="A0A9E7E8Y7"/>
<evidence type="ECO:0000313" key="3">
    <source>
        <dbReference type="EMBL" id="URD72531.1"/>
    </source>
</evidence>
<keyword evidence="1" id="KW-0175">Coiled coil</keyword>
<dbReference type="OrthoDB" id="4115at2759"/>
<gene>
    <name evidence="3" type="ORF">MUK42_36339</name>
</gene>
<dbReference type="PANTHER" id="PTHR33598:SF4">
    <property type="entry name" value="OS02G0833400 PROTEIN"/>
    <property type="match status" value="1"/>
</dbReference>
<dbReference type="Proteomes" id="UP001055439">
    <property type="component" value="Chromosome 1"/>
</dbReference>
<feature type="non-terminal residue" evidence="3">
    <location>
        <position position="290"/>
    </location>
</feature>
<feature type="compositionally biased region" description="Low complexity" evidence="2">
    <location>
        <begin position="49"/>
        <end position="74"/>
    </location>
</feature>
<proteinExistence type="predicted"/>
<feature type="coiled-coil region" evidence="1">
    <location>
        <begin position="245"/>
        <end position="272"/>
    </location>
</feature>
<accession>A0A9E7E8Y7</accession>
<evidence type="ECO:0000313" key="4">
    <source>
        <dbReference type="Proteomes" id="UP001055439"/>
    </source>
</evidence>
<dbReference type="InterPro" id="IPR008479">
    <property type="entry name" value="DUF760"/>
</dbReference>
<keyword evidence="4" id="KW-1185">Reference proteome</keyword>
<dbReference type="PANTHER" id="PTHR33598">
    <property type="entry name" value="OS02G0833400 PROTEIN"/>
    <property type="match status" value="1"/>
</dbReference>
<feature type="region of interest" description="Disordered" evidence="2">
    <location>
        <begin position="40"/>
        <end position="106"/>
    </location>
</feature>
<evidence type="ECO:0000256" key="1">
    <source>
        <dbReference type="SAM" id="Coils"/>
    </source>
</evidence>
<evidence type="ECO:0000256" key="2">
    <source>
        <dbReference type="SAM" id="MobiDB-lite"/>
    </source>
</evidence>
<protein>
    <submittedName>
        <fullName evidence="3">Uncharacterized protein</fullName>
    </submittedName>
</protein>
<name>A0A9E7E8Y7_9LILI</name>
<reference evidence="3" key="1">
    <citation type="submission" date="2022-05" db="EMBL/GenBank/DDBJ databases">
        <title>The Musa troglodytarum L. genome provides insights into the mechanism of non-climacteric behaviour and enrichment of carotenoids.</title>
        <authorList>
            <person name="Wang J."/>
        </authorList>
    </citation>
    <scope>NUCLEOTIDE SEQUENCE</scope>
    <source>
        <tissue evidence="3">Leaf</tissue>
    </source>
</reference>
<dbReference type="EMBL" id="CP097502">
    <property type="protein sequence ID" value="URD72531.1"/>
    <property type="molecule type" value="Genomic_DNA"/>
</dbReference>
<feature type="compositionally biased region" description="Pro residues" evidence="2">
    <location>
        <begin position="82"/>
        <end position="100"/>
    </location>
</feature>
<organism evidence="3 4">
    <name type="scientific">Musa troglodytarum</name>
    <name type="common">fe'i banana</name>
    <dbReference type="NCBI Taxonomy" id="320322"/>
    <lineage>
        <taxon>Eukaryota</taxon>
        <taxon>Viridiplantae</taxon>
        <taxon>Streptophyta</taxon>
        <taxon>Embryophyta</taxon>
        <taxon>Tracheophyta</taxon>
        <taxon>Spermatophyta</taxon>
        <taxon>Magnoliopsida</taxon>
        <taxon>Liliopsida</taxon>
        <taxon>Zingiberales</taxon>
        <taxon>Musaceae</taxon>
        <taxon>Musa</taxon>
    </lineage>
</organism>
<sequence length="290" mass="31352">MWPCRDLADLNVLPQTWHWCGAMAGAASLRDPLRWGGGRRISEGGNRSGGISRPCFSSSSSSSSSENAGSASTARDGSLPSSSPPAPPSPAAARPPPPPERWGGGTGACAALIGVAPADGVGVRGGSKHSAPKRDVARGSAALRRRLVCTVSEEDNCDAICHFMHLVSENLAQLMYSVMMTGSMFRNAVLYRLELQPSLDQIALPDPEEKNQTLVCLENFLTIGSELMQFQNMHLVHRKITGPEEMDAMKHIEHLGREIEELNRRVARRSANGQNELLEHLKSLEPQNLK</sequence>